<accession>A0ABV6VRZ2</accession>
<dbReference type="RefSeq" id="WP_380533805.1">
    <property type="nucleotide sequence ID" value="NZ_JBHFAB010000004.1"/>
</dbReference>
<feature type="domain" description="FtsK" evidence="4">
    <location>
        <begin position="171"/>
        <end position="371"/>
    </location>
</feature>
<dbReference type="Proteomes" id="UP001592531">
    <property type="component" value="Unassembled WGS sequence"/>
</dbReference>
<evidence type="ECO:0000313" key="5">
    <source>
        <dbReference type="EMBL" id="MFC1416521.1"/>
    </source>
</evidence>
<dbReference type="Pfam" id="PF01580">
    <property type="entry name" value="FtsK_SpoIIIE"/>
    <property type="match status" value="1"/>
</dbReference>
<dbReference type="InterPro" id="IPR002543">
    <property type="entry name" value="FtsK_dom"/>
</dbReference>
<dbReference type="PANTHER" id="PTHR22683:SF41">
    <property type="entry name" value="DNA TRANSLOCASE FTSK"/>
    <property type="match status" value="1"/>
</dbReference>
<gene>
    <name evidence="5" type="ORF">ACEZDE_07695</name>
</gene>
<keyword evidence="6" id="KW-1185">Reference proteome</keyword>
<organism evidence="5 6">
    <name type="scientific">Streptacidiphilus cavernicola</name>
    <dbReference type="NCBI Taxonomy" id="3342716"/>
    <lineage>
        <taxon>Bacteria</taxon>
        <taxon>Bacillati</taxon>
        <taxon>Actinomycetota</taxon>
        <taxon>Actinomycetes</taxon>
        <taxon>Kitasatosporales</taxon>
        <taxon>Streptomycetaceae</taxon>
        <taxon>Streptacidiphilus</taxon>
    </lineage>
</organism>
<name>A0ABV6VRZ2_9ACTN</name>
<evidence type="ECO:0000256" key="1">
    <source>
        <dbReference type="ARBA" id="ARBA00022741"/>
    </source>
</evidence>
<feature type="binding site" evidence="3">
    <location>
        <begin position="189"/>
        <end position="196"/>
    </location>
    <ligand>
        <name>ATP</name>
        <dbReference type="ChEBI" id="CHEBI:30616"/>
    </ligand>
</feature>
<keyword evidence="2 3" id="KW-0067">ATP-binding</keyword>
<dbReference type="SUPFAM" id="SSF52540">
    <property type="entry name" value="P-loop containing nucleoside triphosphate hydrolases"/>
    <property type="match status" value="1"/>
</dbReference>
<evidence type="ECO:0000259" key="4">
    <source>
        <dbReference type="PROSITE" id="PS50901"/>
    </source>
</evidence>
<keyword evidence="1 3" id="KW-0547">Nucleotide-binding</keyword>
<dbReference type="PANTHER" id="PTHR22683">
    <property type="entry name" value="SPORULATION PROTEIN RELATED"/>
    <property type="match status" value="1"/>
</dbReference>
<evidence type="ECO:0000256" key="3">
    <source>
        <dbReference type="PROSITE-ProRule" id="PRU00289"/>
    </source>
</evidence>
<dbReference type="InterPro" id="IPR050206">
    <property type="entry name" value="FtsK/SpoIIIE/SftA"/>
</dbReference>
<reference evidence="5 6" key="1">
    <citation type="submission" date="2024-09" db="EMBL/GenBank/DDBJ databases">
        <authorList>
            <person name="Lee S.D."/>
        </authorList>
    </citation>
    <scope>NUCLEOTIDE SEQUENCE [LARGE SCALE GENOMIC DNA]</scope>
    <source>
        <strain evidence="5 6">N8-3</strain>
    </source>
</reference>
<dbReference type="PROSITE" id="PS50901">
    <property type="entry name" value="FTSK"/>
    <property type="match status" value="1"/>
</dbReference>
<dbReference type="EMBL" id="JBHFAB010000004">
    <property type="protein sequence ID" value="MFC1416521.1"/>
    <property type="molecule type" value="Genomic_DNA"/>
</dbReference>
<dbReference type="InterPro" id="IPR027417">
    <property type="entry name" value="P-loop_NTPase"/>
</dbReference>
<comment type="caution">
    <text evidence="5">The sequence shown here is derived from an EMBL/GenBank/DDBJ whole genome shotgun (WGS) entry which is preliminary data.</text>
</comment>
<proteinExistence type="predicted"/>
<evidence type="ECO:0000256" key="2">
    <source>
        <dbReference type="ARBA" id="ARBA00022840"/>
    </source>
</evidence>
<protein>
    <submittedName>
        <fullName evidence="5">FtsK/SpoIIIE domain-containing protein</fullName>
    </submittedName>
</protein>
<evidence type="ECO:0000313" key="6">
    <source>
        <dbReference type="Proteomes" id="UP001592531"/>
    </source>
</evidence>
<dbReference type="Gene3D" id="3.40.50.300">
    <property type="entry name" value="P-loop containing nucleotide triphosphate hydrolases"/>
    <property type="match status" value="1"/>
</dbReference>
<sequence>MNQILALLETATPLAAVGGGAVYARERHPRLYWSTVGLPLTVARIRHDWAETMEACGLSAEPPMWKVFAARQGPGTIKPMPPTLRGVSASTMGLRLRLRLPRGLATEDMANAAEGLRHAWQVHAVHVSEVRPGIIELRITGFDVLRRVVLPSRATSKSAGVMRVPVALGADGRVVVRDYRAAPHGLTLGANQSGKSMYARNLFHGLATQDVALVGIDCKQGVEHAPMGPRLSGLAVDPDSALDLLRVLVNEVMTERFDLIRSYLGIPGRVPGSDITVDIWGLPEKIRPVPLVLVIDEVAELFLASTAAEKARCAETITLLIRFAQMARAAGMYLEVMGQRFGSELGKGATLLRSQLTNRVVHRVNDVESAKMGLGDVSEQGVFAATRIAPDLPGMAIVGDTSGAWQRIRTPYRKLSDTAAVCAATAHLVPDLPALDAFRPVPAVRPAAPEDAPVYVTDPAPA</sequence>